<gene>
    <name evidence="2" type="primary">tssG</name>
    <name evidence="2" type="ORF">C6P61_13180</name>
</gene>
<protein>
    <submittedName>
        <fullName evidence="2">Type VI secretion system baseplate subunit TssG</fullName>
    </submittedName>
</protein>
<feature type="region of interest" description="Disordered" evidence="1">
    <location>
        <begin position="360"/>
        <end position="379"/>
    </location>
</feature>
<dbReference type="Pfam" id="PF06996">
    <property type="entry name" value="T6SS_TssG"/>
    <property type="match status" value="1"/>
</dbReference>
<dbReference type="Proteomes" id="UP000238326">
    <property type="component" value="Unassembled WGS sequence"/>
</dbReference>
<dbReference type="EMBL" id="PVLR01000039">
    <property type="protein sequence ID" value="PRD68038.1"/>
    <property type="molecule type" value="Genomic_DNA"/>
</dbReference>
<dbReference type="PANTHER" id="PTHR35564:SF4">
    <property type="entry name" value="CYTOPLASMIC PROTEIN"/>
    <property type="match status" value="1"/>
</dbReference>
<dbReference type="PANTHER" id="PTHR35564">
    <property type="match status" value="1"/>
</dbReference>
<dbReference type="RefSeq" id="WP_105730391.1">
    <property type="nucleotide sequence ID" value="NZ_PVLR01000039.1"/>
</dbReference>
<proteinExistence type="predicted"/>
<evidence type="ECO:0000313" key="2">
    <source>
        <dbReference type="EMBL" id="PRD68038.1"/>
    </source>
</evidence>
<dbReference type="OrthoDB" id="1523296at2"/>
<organism evidence="2 3">
    <name type="scientific">Malikia spinosa</name>
    <dbReference type="NCBI Taxonomy" id="86180"/>
    <lineage>
        <taxon>Bacteria</taxon>
        <taxon>Pseudomonadati</taxon>
        <taxon>Pseudomonadota</taxon>
        <taxon>Betaproteobacteria</taxon>
        <taxon>Burkholderiales</taxon>
        <taxon>Comamonadaceae</taxon>
        <taxon>Malikia</taxon>
    </lineage>
</organism>
<evidence type="ECO:0000313" key="3">
    <source>
        <dbReference type="Proteomes" id="UP000238326"/>
    </source>
</evidence>
<accession>A0A2S9KC71</accession>
<dbReference type="AlphaFoldDB" id="A0A2S9KC71"/>
<comment type="caution">
    <text evidence="2">The sequence shown here is derived from an EMBL/GenBank/DDBJ whole genome shotgun (WGS) entry which is preliminary data.</text>
</comment>
<name>A0A2S9KC71_9BURK</name>
<reference evidence="2 3" key="1">
    <citation type="submission" date="2018-03" db="EMBL/GenBank/DDBJ databases">
        <title>Comparative genomics illustrates the genes involved in a hyperalkaliphilic mechanisms of Serpentinomonas isolated from highly-alkaline calcium-rich serpentinized springs.</title>
        <authorList>
            <person name="Suzuki S."/>
            <person name="Ishii S."/>
            <person name="Walworth N."/>
            <person name="Bird L."/>
            <person name="Kuenen J.G."/>
            <person name="Nealson K.H."/>
        </authorList>
    </citation>
    <scope>NUCLEOTIDE SEQUENCE [LARGE SCALE GENOMIC DNA]</scope>
    <source>
        <strain evidence="2 3">83</strain>
    </source>
</reference>
<sequence>MRNAADTVNACPTPPDERHPVRPDRLQALFASIAAAPWRWNYFQALRLLDCLNPGLPRLGQARRPADEPVRLGQEPALDFAPASLARLVPGYGALPPRISVRFFGLFGPNGPLPLHLSEYARNRMLHAGDASLTRFADLIHHRFLSLFYRAWAQAQPCVSLDRPEQDRFARYVGALCGLGLDSLRGRDALPDHAKLHHAAGLSRQVRNAEGLAGLLSDCLGLPVAVEPFVGHWMDLRERDGLRLGSRGQLGRDAVLGRRIWDRQHKFRLQLGPLSLSDYVDLLPQASGLALLAAAVRNYVGLEYDWDLRLLLRADSVPRLALGGTQRLGYSSWLGRRRSTLAAGDLVLAAPPCISPSDLTVTGKAGHRGPPAAGEWHGQ</sequence>
<dbReference type="InterPro" id="IPR010732">
    <property type="entry name" value="T6SS_TssG-like"/>
</dbReference>
<keyword evidence="3" id="KW-1185">Reference proteome</keyword>
<dbReference type="NCBIfam" id="TIGR03347">
    <property type="entry name" value="VI_chp_1"/>
    <property type="match status" value="1"/>
</dbReference>
<feature type="region of interest" description="Disordered" evidence="1">
    <location>
        <begin position="1"/>
        <end position="20"/>
    </location>
</feature>
<evidence type="ECO:0000256" key="1">
    <source>
        <dbReference type="SAM" id="MobiDB-lite"/>
    </source>
</evidence>